<proteinExistence type="predicted"/>
<reference evidence="2 3" key="1">
    <citation type="journal article" date="2007" name="Nature">
        <title>Evolution of genes and genomes on the Drosophila phylogeny.</title>
        <authorList>
            <consortium name="Drosophila 12 Genomes Consortium"/>
            <person name="Clark A.G."/>
            <person name="Eisen M.B."/>
            <person name="Smith D.R."/>
            <person name="Bergman C.M."/>
            <person name="Oliver B."/>
            <person name="Markow T.A."/>
            <person name="Kaufman T.C."/>
            <person name="Kellis M."/>
            <person name="Gelbart W."/>
            <person name="Iyer V.N."/>
            <person name="Pollard D.A."/>
            <person name="Sackton T.B."/>
            <person name="Larracuente A.M."/>
            <person name="Singh N.D."/>
            <person name="Abad J.P."/>
            <person name="Abt D.N."/>
            <person name="Adryan B."/>
            <person name="Aguade M."/>
            <person name="Akashi H."/>
            <person name="Anderson W.W."/>
            <person name="Aquadro C.F."/>
            <person name="Ardell D.H."/>
            <person name="Arguello R."/>
            <person name="Artieri C.G."/>
            <person name="Barbash D.A."/>
            <person name="Barker D."/>
            <person name="Barsanti P."/>
            <person name="Batterham P."/>
            <person name="Batzoglou S."/>
            <person name="Begun D."/>
            <person name="Bhutkar A."/>
            <person name="Blanco E."/>
            <person name="Bosak S.A."/>
            <person name="Bradley R.K."/>
            <person name="Brand A.D."/>
            <person name="Brent M.R."/>
            <person name="Brooks A.N."/>
            <person name="Brown R.H."/>
            <person name="Butlin R.K."/>
            <person name="Caggese C."/>
            <person name="Calvi B.R."/>
            <person name="Bernardo de Carvalho A."/>
            <person name="Caspi A."/>
            <person name="Castrezana S."/>
            <person name="Celniker S.E."/>
            <person name="Chang J.L."/>
            <person name="Chapple C."/>
            <person name="Chatterji S."/>
            <person name="Chinwalla A."/>
            <person name="Civetta A."/>
            <person name="Clifton S.W."/>
            <person name="Comeron J.M."/>
            <person name="Costello J.C."/>
            <person name="Coyne J.A."/>
            <person name="Daub J."/>
            <person name="David R.G."/>
            <person name="Delcher A.L."/>
            <person name="Delehaunty K."/>
            <person name="Do C.B."/>
            <person name="Ebling H."/>
            <person name="Edwards K."/>
            <person name="Eickbush T."/>
            <person name="Evans J.D."/>
            <person name="Filipski A."/>
            <person name="Findeiss S."/>
            <person name="Freyhult E."/>
            <person name="Fulton L."/>
            <person name="Fulton R."/>
            <person name="Garcia A.C."/>
            <person name="Gardiner A."/>
            <person name="Garfield D.A."/>
            <person name="Garvin B.E."/>
            <person name="Gibson G."/>
            <person name="Gilbert D."/>
            <person name="Gnerre S."/>
            <person name="Godfrey J."/>
            <person name="Good R."/>
            <person name="Gotea V."/>
            <person name="Gravely B."/>
            <person name="Greenberg A.J."/>
            <person name="Griffiths-Jones S."/>
            <person name="Gross S."/>
            <person name="Guigo R."/>
            <person name="Gustafson E.A."/>
            <person name="Haerty W."/>
            <person name="Hahn M.W."/>
            <person name="Halligan D.L."/>
            <person name="Halpern A.L."/>
            <person name="Halter G.M."/>
            <person name="Han M.V."/>
            <person name="Heger A."/>
            <person name="Hillier L."/>
            <person name="Hinrichs A.S."/>
            <person name="Holmes I."/>
            <person name="Hoskins R.A."/>
            <person name="Hubisz M.J."/>
            <person name="Hultmark D."/>
            <person name="Huntley M.A."/>
            <person name="Jaffe D.B."/>
            <person name="Jagadeeshan S."/>
            <person name="Jeck W.R."/>
            <person name="Johnson J."/>
            <person name="Jones C.D."/>
            <person name="Jordan W.C."/>
            <person name="Karpen G.H."/>
            <person name="Kataoka E."/>
            <person name="Keightley P.D."/>
            <person name="Kheradpour P."/>
            <person name="Kirkness E.F."/>
            <person name="Koerich L.B."/>
            <person name="Kristiansen K."/>
            <person name="Kudrna D."/>
            <person name="Kulathinal R.J."/>
            <person name="Kumar S."/>
            <person name="Kwok R."/>
            <person name="Lander E."/>
            <person name="Langley C.H."/>
            <person name="Lapoint R."/>
            <person name="Lazzaro B.P."/>
            <person name="Lee S.J."/>
            <person name="Levesque L."/>
            <person name="Li R."/>
            <person name="Lin C.F."/>
            <person name="Lin M.F."/>
            <person name="Lindblad-Toh K."/>
            <person name="Llopart A."/>
            <person name="Long M."/>
            <person name="Low L."/>
            <person name="Lozovsky E."/>
            <person name="Lu J."/>
            <person name="Luo M."/>
            <person name="Machado C.A."/>
            <person name="Makalowski W."/>
            <person name="Marzo M."/>
            <person name="Matsuda M."/>
            <person name="Matzkin L."/>
            <person name="McAllister B."/>
            <person name="McBride C.S."/>
            <person name="McKernan B."/>
            <person name="McKernan K."/>
            <person name="Mendez-Lago M."/>
            <person name="Minx P."/>
            <person name="Mollenhauer M.U."/>
            <person name="Montooth K."/>
            <person name="Mount S.M."/>
            <person name="Mu X."/>
            <person name="Myers E."/>
            <person name="Negre B."/>
            <person name="Newfeld S."/>
            <person name="Nielsen R."/>
            <person name="Noor M.A."/>
            <person name="O'Grady P."/>
            <person name="Pachter L."/>
            <person name="Papaceit M."/>
            <person name="Parisi M.J."/>
            <person name="Parisi M."/>
            <person name="Parts L."/>
            <person name="Pedersen J.S."/>
            <person name="Pesole G."/>
            <person name="Phillippy A.M."/>
            <person name="Ponting C.P."/>
            <person name="Pop M."/>
            <person name="Porcelli D."/>
            <person name="Powell J.R."/>
            <person name="Prohaska S."/>
            <person name="Pruitt K."/>
            <person name="Puig M."/>
            <person name="Quesneville H."/>
            <person name="Ram K.R."/>
            <person name="Rand D."/>
            <person name="Rasmussen M.D."/>
            <person name="Reed L.K."/>
            <person name="Reenan R."/>
            <person name="Reily A."/>
            <person name="Remington K.A."/>
            <person name="Rieger T.T."/>
            <person name="Ritchie M.G."/>
            <person name="Robin C."/>
            <person name="Rogers Y.H."/>
            <person name="Rohde C."/>
            <person name="Rozas J."/>
            <person name="Rubenfield M.J."/>
            <person name="Ruiz A."/>
            <person name="Russo S."/>
            <person name="Salzberg S.L."/>
            <person name="Sanchez-Gracia A."/>
            <person name="Saranga D.J."/>
            <person name="Sato H."/>
            <person name="Schaeffer S.W."/>
            <person name="Schatz M.C."/>
            <person name="Schlenke T."/>
            <person name="Schwartz R."/>
            <person name="Segarra C."/>
            <person name="Singh R.S."/>
            <person name="Sirot L."/>
            <person name="Sirota M."/>
            <person name="Sisneros N.B."/>
            <person name="Smith C.D."/>
            <person name="Smith T.F."/>
            <person name="Spieth J."/>
            <person name="Stage D.E."/>
            <person name="Stark A."/>
            <person name="Stephan W."/>
            <person name="Strausberg R.L."/>
            <person name="Strempel S."/>
            <person name="Sturgill D."/>
            <person name="Sutton G."/>
            <person name="Sutton G.G."/>
            <person name="Tao W."/>
            <person name="Teichmann S."/>
            <person name="Tobari Y.N."/>
            <person name="Tomimura Y."/>
            <person name="Tsolas J.M."/>
            <person name="Valente V.L."/>
            <person name="Venter E."/>
            <person name="Venter J.C."/>
            <person name="Vicario S."/>
            <person name="Vieira F.G."/>
            <person name="Vilella A.J."/>
            <person name="Villasante A."/>
            <person name="Walenz B."/>
            <person name="Wang J."/>
            <person name="Wasserman M."/>
            <person name="Watts T."/>
            <person name="Wilson D."/>
            <person name="Wilson R.K."/>
            <person name="Wing R.A."/>
            <person name="Wolfner M.F."/>
            <person name="Wong A."/>
            <person name="Wong G.K."/>
            <person name="Wu C.I."/>
            <person name="Wu G."/>
            <person name="Yamamoto D."/>
            <person name="Yang H.P."/>
            <person name="Yang S.P."/>
            <person name="Yorke J.A."/>
            <person name="Yoshida K."/>
            <person name="Zdobnov E."/>
            <person name="Zhang P."/>
            <person name="Zhang Y."/>
            <person name="Zimin A.V."/>
            <person name="Baldwin J."/>
            <person name="Abdouelleil A."/>
            <person name="Abdulkadir J."/>
            <person name="Abebe A."/>
            <person name="Abera B."/>
            <person name="Abreu J."/>
            <person name="Acer S.C."/>
            <person name="Aftuck L."/>
            <person name="Alexander A."/>
            <person name="An P."/>
            <person name="Anderson E."/>
            <person name="Anderson S."/>
            <person name="Arachi H."/>
            <person name="Azer M."/>
            <person name="Bachantsang P."/>
            <person name="Barry A."/>
            <person name="Bayul T."/>
            <person name="Berlin A."/>
            <person name="Bessette D."/>
            <person name="Bloom T."/>
            <person name="Blye J."/>
            <person name="Boguslavskiy L."/>
            <person name="Bonnet C."/>
            <person name="Boukhgalter B."/>
            <person name="Bourzgui I."/>
            <person name="Brown A."/>
            <person name="Cahill P."/>
            <person name="Channer S."/>
            <person name="Cheshatsang Y."/>
            <person name="Chuda L."/>
            <person name="Citroen M."/>
            <person name="Collymore A."/>
            <person name="Cooke P."/>
            <person name="Costello M."/>
            <person name="D'Aco K."/>
            <person name="Daza R."/>
            <person name="De Haan G."/>
            <person name="DeGray S."/>
            <person name="DeMaso C."/>
            <person name="Dhargay N."/>
            <person name="Dooley K."/>
            <person name="Dooley E."/>
            <person name="Doricent M."/>
            <person name="Dorje P."/>
            <person name="Dorjee K."/>
            <person name="Dupes A."/>
            <person name="Elong R."/>
            <person name="Falk J."/>
            <person name="Farina A."/>
            <person name="Faro S."/>
            <person name="Ferguson D."/>
            <person name="Fisher S."/>
            <person name="Foley C.D."/>
            <person name="Franke A."/>
            <person name="Friedrich D."/>
            <person name="Gadbois L."/>
            <person name="Gearin G."/>
            <person name="Gearin C.R."/>
            <person name="Giannoukos G."/>
            <person name="Goode T."/>
            <person name="Graham J."/>
            <person name="Grandbois E."/>
            <person name="Grewal S."/>
            <person name="Gyaltsen K."/>
            <person name="Hafez N."/>
            <person name="Hagos B."/>
            <person name="Hall J."/>
            <person name="Henson C."/>
            <person name="Hollinger A."/>
            <person name="Honan T."/>
            <person name="Huard M.D."/>
            <person name="Hughes L."/>
            <person name="Hurhula B."/>
            <person name="Husby M.E."/>
            <person name="Kamat A."/>
            <person name="Kanga B."/>
            <person name="Kashin S."/>
            <person name="Khazanovich D."/>
            <person name="Kisner P."/>
            <person name="Lance K."/>
            <person name="Lara M."/>
            <person name="Lee W."/>
            <person name="Lennon N."/>
            <person name="Letendre F."/>
            <person name="LeVine R."/>
            <person name="Lipovsky A."/>
            <person name="Liu X."/>
            <person name="Liu J."/>
            <person name="Liu S."/>
            <person name="Lokyitsang T."/>
            <person name="Lokyitsang Y."/>
            <person name="Lubonja R."/>
            <person name="Lui A."/>
            <person name="MacDonald P."/>
            <person name="Magnisalis V."/>
            <person name="Maru K."/>
            <person name="Matthews C."/>
            <person name="McCusker W."/>
            <person name="McDonough S."/>
            <person name="Mehta T."/>
            <person name="Meldrim J."/>
            <person name="Meneus L."/>
            <person name="Mihai O."/>
            <person name="Mihalev A."/>
            <person name="Mihova T."/>
            <person name="Mittelman R."/>
            <person name="Mlenga V."/>
            <person name="Montmayeur A."/>
            <person name="Mulrain L."/>
            <person name="Navidi A."/>
            <person name="Naylor J."/>
            <person name="Negash T."/>
            <person name="Nguyen T."/>
            <person name="Nguyen N."/>
            <person name="Nicol R."/>
            <person name="Norbu C."/>
            <person name="Norbu N."/>
            <person name="Novod N."/>
            <person name="O'Neill B."/>
            <person name="Osman S."/>
            <person name="Markiewicz E."/>
            <person name="Oyono O.L."/>
            <person name="Patti C."/>
            <person name="Phunkhang P."/>
            <person name="Pierre F."/>
            <person name="Priest M."/>
            <person name="Raghuraman S."/>
            <person name="Rege F."/>
            <person name="Reyes R."/>
            <person name="Rise C."/>
            <person name="Rogov P."/>
            <person name="Ross K."/>
            <person name="Ryan E."/>
            <person name="Settipalli S."/>
            <person name="Shea T."/>
            <person name="Sherpa N."/>
            <person name="Shi L."/>
            <person name="Shih D."/>
            <person name="Sparrow T."/>
            <person name="Spaulding J."/>
            <person name="Stalker J."/>
            <person name="Stange-Thomann N."/>
            <person name="Stavropoulos S."/>
            <person name="Stone C."/>
            <person name="Strader C."/>
            <person name="Tesfaye S."/>
            <person name="Thomson T."/>
            <person name="Thoulutsang Y."/>
            <person name="Thoulutsang D."/>
            <person name="Topham K."/>
            <person name="Topping I."/>
            <person name="Tsamla T."/>
            <person name="Vassiliev H."/>
            <person name="Vo A."/>
            <person name="Wangchuk T."/>
            <person name="Wangdi T."/>
            <person name="Weiand M."/>
            <person name="Wilkinson J."/>
            <person name="Wilson A."/>
            <person name="Yadav S."/>
            <person name="Young G."/>
            <person name="Yu Q."/>
            <person name="Zembek L."/>
            <person name="Zhong D."/>
            <person name="Zimmer A."/>
            <person name="Zwirko Z."/>
            <person name="Jaffe D.B."/>
            <person name="Alvarez P."/>
            <person name="Brockman W."/>
            <person name="Butler J."/>
            <person name="Chin C."/>
            <person name="Gnerre S."/>
            <person name="Grabherr M."/>
            <person name="Kleber M."/>
            <person name="Mauceli E."/>
            <person name="MacCallum I."/>
        </authorList>
    </citation>
    <scope>NUCLEOTIDE SEQUENCE [LARGE SCALE GENOMIC DNA]</scope>
    <source>
        <strain evidence="3">Tucson 14030-0811.24</strain>
    </source>
</reference>
<dbReference type="InterPro" id="IPR006616">
    <property type="entry name" value="DM9_repeat"/>
</dbReference>
<feature type="signal peptide" evidence="1">
    <location>
        <begin position="1"/>
        <end position="23"/>
    </location>
</feature>
<dbReference type="KEGG" id="dwi:6645777"/>
<dbReference type="InParanoid" id="B4N5H0"/>
<keyword evidence="1" id="KW-0732">Signal</keyword>
<evidence type="ECO:0000256" key="1">
    <source>
        <dbReference type="SAM" id="SignalP"/>
    </source>
</evidence>
<dbReference type="Proteomes" id="UP000007798">
    <property type="component" value="Unassembled WGS sequence"/>
</dbReference>
<dbReference type="eggNOG" id="ENOG502TCH8">
    <property type="taxonomic scope" value="Eukaryota"/>
</dbReference>
<dbReference type="PANTHER" id="PTHR31649">
    <property type="entry name" value="AGAP009604-PA"/>
    <property type="match status" value="1"/>
</dbReference>
<dbReference type="Pfam" id="PF11901">
    <property type="entry name" value="DM9"/>
    <property type="match status" value="1"/>
</dbReference>
<dbReference type="PANTHER" id="PTHR31649:SF10">
    <property type="entry name" value="IP19903P-RELATED"/>
    <property type="match status" value="1"/>
</dbReference>
<dbReference type="STRING" id="7260.B4N5H0"/>
<feature type="chain" id="PRO_5002819228" evidence="1">
    <location>
        <begin position="24"/>
        <end position="191"/>
    </location>
</feature>
<dbReference type="AlphaFoldDB" id="B4N5H0"/>
<keyword evidence="3" id="KW-1185">Reference proteome</keyword>
<dbReference type="HOGENOM" id="CLU_112596_0_0_1"/>
<gene>
    <name evidence="2" type="primary">Dwil\GK20577</name>
    <name evidence="2" type="ORF">Dwil_GK20577</name>
</gene>
<evidence type="ECO:0000313" key="3">
    <source>
        <dbReference type="Proteomes" id="UP000007798"/>
    </source>
</evidence>
<sequence length="191" mass="21589">MYSPKHLIVLAAILVQFVASIHGGTYNNEDHWVYLDKTTDIPDGTVLGGFDSDGYYNYVGRVLYSSAVLPARVVPELSKATYNTETLGNVAATYEVLVANETVSYEWIRSYDGYREKNAVSVGTDATNNRVFICRAISDQGLFIGTLYLAKRACIIKYESYPLRTFAKYEILIRKRKVANFMPFNLEIENH</sequence>
<accession>B4N5H0</accession>
<evidence type="ECO:0000313" key="2">
    <source>
        <dbReference type="EMBL" id="EDW79609.1"/>
    </source>
</evidence>
<organism evidence="3">
    <name type="scientific">Drosophila willistoni</name>
    <name type="common">Fruit fly</name>
    <dbReference type="NCBI Taxonomy" id="7260"/>
    <lineage>
        <taxon>Eukaryota</taxon>
        <taxon>Metazoa</taxon>
        <taxon>Ecdysozoa</taxon>
        <taxon>Arthropoda</taxon>
        <taxon>Hexapoda</taxon>
        <taxon>Insecta</taxon>
        <taxon>Pterygota</taxon>
        <taxon>Neoptera</taxon>
        <taxon>Endopterygota</taxon>
        <taxon>Diptera</taxon>
        <taxon>Brachycera</taxon>
        <taxon>Muscomorpha</taxon>
        <taxon>Ephydroidea</taxon>
        <taxon>Drosophilidae</taxon>
        <taxon>Drosophila</taxon>
        <taxon>Sophophora</taxon>
    </lineage>
</organism>
<dbReference type="OrthoDB" id="2142040at2759"/>
<name>B4N5H0_DROWI</name>
<protein>
    <submittedName>
        <fullName evidence="2">GK20577</fullName>
    </submittedName>
</protein>
<dbReference type="OMA" id="SKRLCFI"/>
<dbReference type="PhylomeDB" id="B4N5H0"/>
<dbReference type="SMART" id="SM00696">
    <property type="entry name" value="DM9"/>
    <property type="match status" value="2"/>
</dbReference>
<dbReference type="EMBL" id="CH964101">
    <property type="protein sequence ID" value="EDW79609.1"/>
    <property type="molecule type" value="Genomic_DNA"/>
</dbReference>